<dbReference type="OrthoDB" id="384721at2"/>
<dbReference type="PANTHER" id="PTHR46211">
    <property type="entry name" value="GLYCEROPHOSPHORYL DIESTER PHOSPHODIESTERASE"/>
    <property type="match status" value="1"/>
</dbReference>
<dbReference type="PANTHER" id="PTHR46211:SF7">
    <property type="entry name" value="GLYCEROPHOSPHODIESTER PHOSPHODIESTERASE"/>
    <property type="match status" value="1"/>
</dbReference>
<dbReference type="CDD" id="cd08601">
    <property type="entry name" value="GDPD_SaGlpQ_like"/>
    <property type="match status" value="1"/>
</dbReference>
<evidence type="ECO:0000313" key="3">
    <source>
        <dbReference type="Proteomes" id="UP000030401"/>
    </source>
</evidence>
<dbReference type="InterPro" id="IPR030395">
    <property type="entry name" value="GP_PDE_dom"/>
</dbReference>
<dbReference type="Pfam" id="PF03009">
    <property type="entry name" value="GDPD"/>
    <property type="match status" value="1"/>
</dbReference>
<dbReference type="InterPro" id="IPR017946">
    <property type="entry name" value="PLC-like_Pdiesterase_TIM-brl"/>
</dbReference>
<comment type="caution">
    <text evidence="2">The sequence shown here is derived from an EMBL/GenBank/DDBJ whole genome shotgun (WGS) entry which is preliminary data.</text>
</comment>
<dbReference type="Gene3D" id="3.20.20.190">
    <property type="entry name" value="Phosphatidylinositol (PI) phosphodiesterase"/>
    <property type="match status" value="1"/>
</dbReference>
<dbReference type="RefSeq" id="WP_036836313.1">
    <property type="nucleotide sequence ID" value="NZ_AVPG01000039.1"/>
</dbReference>
<evidence type="ECO:0000313" key="2">
    <source>
        <dbReference type="EMBL" id="KGX84418.1"/>
    </source>
</evidence>
<dbReference type="SUPFAM" id="SSF51695">
    <property type="entry name" value="PLC-like phosphodiesterases"/>
    <property type="match status" value="1"/>
</dbReference>
<dbReference type="GO" id="GO:0008081">
    <property type="term" value="F:phosphoric diester hydrolase activity"/>
    <property type="evidence" value="ECO:0007669"/>
    <property type="project" value="InterPro"/>
</dbReference>
<organism evidence="2 3">
    <name type="scientific">Pontibacillus litoralis JSM 072002</name>
    <dbReference type="NCBI Taxonomy" id="1385512"/>
    <lineage>
        <taxon>Bacteria</taxon>
        <taxon>Bacillati</taxon>
        <taxon>Bacillota</taxon>
        <taxon>Bacilli</taxon>
        <taxon>Bacillales</taxon>
        <taxon>Bacillaceae</taxon>
        <taxon>Pontibacillus</taxon>
    </lineage>
</organism>
<gene>
    <name evidence="2" type="ORF">N784_13540</name>
</gene>
<keyword evidence="3" id="KW-1185">Reference proteome</keyword>
<sequence length="289" mass="33129">MKKGIGWVLTAAVSILLLFISSNQEEQTFAPVVPADEILNVPHRGASAYAPEHTIVSYELGQQMSGDYVEIDLQMTKDGELIAMHDDTLERTTGESGDVSAYTLAEIKQMDAGSWFNDTFPSLAQDYYEQLTIPTLEELFLHFGTGVRYYIEIKSPRENDGIEEKLLQMMDAHNISSKDVLIQSFSVRSLKNVQRLNEDISLVQLLRYDQKARMTKNELEAYKQYAIGIGANYEQLHEEYVHQVRQNGLELHAYTVNKKEDMHRLLDWGVTGIFTNYPDRLREVLEQRE</sequence>
<dbReference type="GO" id="GO:0006629">
    <property type="term" value="P:lipid metabolic process"/>
    <property type="evidence" value="ECO:0007669"/>
    <property type="project" value="InterPro"/>
</dbReference>
<dbReference type="eggNOG" id="COG0584">
    <property type="taxonomic scope" value="Bacteria"/>
</dbReference>
<reference evidence="2 3" key="1">
    <citation type="submission" date="2013-08" db="EMBL/GenBank/DDBJ databases">
        <authorList>
            <person name="Huang J."/>
            <person name="Wang G."/>
        </authorList>
    </citation>
    <scope>NUCLEOTIDE SEQUENCE [LARGE SCALE GENOMIC DNA]</scope>
    <source>
        <strain evidence="2 3">JSM 072002</strain>
    </source>
</reference>
<feature type="domain" description="GP-PDE" evidence="1">
    <location>
        <begin position="38"/>
        <end position="285"/>
    </location>
</feature>
<dbReference type="STRING" id="1385512.N784_13540"/>
<proteinExistence type="predicted"/>
<evidence type="ECO:0000259" key="1">
    <source>
        <dbReference type="PROSITE" id="PS51704"/>
    </source>
</evidence>
<dbReference type="AlphaFoldDB" id="A0A0A5G008"/>
<dbReference type="PROSITE" id="PS51704">
    <property type="entry name" value="GP_PDE"/>
    <property type="match status" value="1"/>
</dbReference>
<dbReference type="EMBL" id="AVPG01000039">
    <property type="protein sequence ID" value="KGX84418.1"/>
    <property type="molecule type" value="Genomic_DNA"/>
</dbReference>
<protein>
    <submittedName>
        <fullName evidence="2">Glycerophosphoryl diester phosphodiesterase</fullName>
    </submittedName>
</protein>
<accession>A0A0A5G008</accession>
<dbReference type="Proteomes" id="UP000030401">
    <property type="component" value="Unassembled WGS sequence"/>
</dbReference>
<name>A0A0A5G008_9BACI</name>